<dbReference type="Proteomes" id="UP001595846">
    <property type="component" value="Unassembled WGS sequence"/>
</dbReference>
<accession>A0ABD5NML3</accession>
<dbReference type="InterPro" id="IPR001279">
    <property type="entry name" value="Metallo-B-lactamas"/>
</dbReference>
<dbReference type="CDD" id="cd07731">
    <property type="entry name" value="ComA-like_MBL-fold"/>
    <property type="match status" value="1"/>
</dbReference>
<feature type="domain" description="Metallo-beta-lactamase" evidence="2">
    <location>
        <begin position="57"/>
        <end position="259"/>
    </location>
</feature>
<feature type="region of interest" description="Disordered" evidence="1">
    <location>
        <begin position="302"/>
        <end position="332"/>
    </location>
</feature>
<protein>
    <submittedName>
        <fullName evidence="3">ComEC/Rec2 family competence protein</fullName>
    </submittedName>
</protein>
<dbReference type="PANTHER" id="PTHR30619">
    <property type="entry name" value="DNA INTERNALIZATION/COMPETENCE PROTEIN COMEC/REC2"/>
    <property type="match status" value="1"/>
</dbReference>
<dbReference type="GeneID" id="73903289"/>
<dbReference type="PANTHER" id="PTHR30619:SF1">
    <property type="entry name" value="RECOMBINATION PROTEIN 2"/>
    <property type="match status" value="1"/>
</dbReference>
<dbReference type="RefSeq" id="WP_256530601.1">
    <property type="nucleotide sequence ID" value="NZ_CP101824.1"/>
</dbReference>
<dbReference type="InterPro" id="IPR052159">
    <property type="entry name" value="Competence_DNA_uptake"/>
</dbReference>
<dbReference type="InterPro" id="IPR035681">
    <property type="entry name" value="ComA-like_MBL"/>
</dbReference>
<dbReference type="Gene3D" id="3.60.15.10">
    <property type="entry name" value="Ribonuclease Z/Hydroxyacylglutathione hydrolase-like"/>
    <property type="match status" value="1"/>
</dbReference>
<evidence type="ECO:0000256" key="1">
    <source>
        <dbReference type="SAM" id="MobiDB-lite"/>
    </source>
</evidence>
<proteinExistence type="predicted"/>
<feature type="compositionally biased region" description="Basic and acidic residues" evidence="1">
    <location>
        <begin position="313"/>
        <end position="324"/>
    </location>
</feature>
<dbReference type="AlphaFoldDB" id="A0ABD5NML3"/>
<evidence type="ECO:0000259" key="2">
    <source>
        <dbReference type="SMART" id="SM00849"/>
    </source>
</evidence>
<reference evidence="3 4" key="1">
    <citation type="journal article" date="2019" name="Int. J. Syst. Evol. Microbiol.">
        <title>The Global Catalogue of Microorganisms (GCM) 10K type strain sequencing project: providing services to taxonomists for standard genome sequencing and annotation.</title>
        <authorList>
            <consortium name="The Broad Institute Genomics Platform"/>
            <consortium name="The Broad Institute Genome Sequencing Center for Infectious Disease"/>
            <person name="Wu L."/>
            <person name="Ma J."/>
        </authorList>
    </citation>
    <scope>NUCLEOTIDE SEQUENCE [LARGE SCALE GENOMIC DNA]</scope>
    <source>
        <strain evidence="3 4">IBRC-M 10256</strain>
    </source>
</reference>
<dbReference type="Pfam" id="PF00753">
    <property type="entry name" value="Lactamase_B"/>
    <property type="match status" value="1"/>
</dbReference>
<dbReference type="SUPFAM" id="SSF56281">
    <property type="entry name" value="Metallo-hydrolase/oxidoreductase"/>
    <property type="match status" value="1"/>
</dbReference>
<name>A0ABD5NML3_9EURY</name>
<dbReference type="SMART" id="SM00849">
    <property type="entry name" value="Lactamase_B"/>
    <property type="match status" value="1"/>
</dbReference>
<comment type="caution">
    <text evidence="3">The sequence shown here is derived from an EMBL/GenBank/DDBJ whole genome shotgun (WGS) entry which is preliminary data.</text>
</comment>
<evidence type="ECO:0000313" key="3">
    <source>
        <dbReference type="EMBL" id="MFC3957908.1"/>
    </source>
</evidence>
<gene>
    <name evidence="3" type="ORF">ACFOUR_05925</name>
</gene>
<dbReference type="EMBL" id="JBHSAQ010000002">
    <property type="protein sequence ID" value="MFC3957908.1"/>
    <property type="molecule type" value="Genomic_DNA"/>
</dbReference>
<sequence>MSRRALLVLAVTSVVLLGGCLEAIPDESSVGTADEPSVVDELEGDDVLEIHHIDVGQGDATVVLAPNGETMVIDSGDWHDDGEQVLSFLEDRGIDRVDHLVSTHGHSDHIGGHAAIIEHVETQGDGVGAVYDSGVAHTSKTYDGYLDAIETHDVSLKQVQSGDTFDLDAVEARILNPPADATSDDIDANGVVLRLDYGDVSYLTTGDAGADAESRLAETRGNALDVDIYQAGHHGSSTSSTPAFLDAVDPSMTVISSAQDSQYGHPHDEVLQSFADRDVETYWTGVHGDVLVATDGESIAVDTASDGPTDAAALRDEKPADGESRLPPPATVSPGALVVGILPLTARTVRYP</sequence>
<organism evidence="3 4">
    <name type="scientific">Halovivax cerinus</name>
    <dbReference type="NCBI Taxonomy" id="1487865"/>
    <lineage>
        <taxon>Archaea</taxon>
        <taxon>Methanobacteriati</taxon>
        <taxon>Methanobacteriota</taxon>
        <taxon>Stenosarchaea group</taxon>
        <taxon>Halobacteria</taxon>
        <taxon>Halobacteriales</taxon>
        <taxon>Natrialbaceae</taxon>
        <taxon>Halovivax</taxon>
    </lineage>
</organism>
<dbReference type="InterPro" id="IPR036866">
    <property type="entry name" value="RibonucZ/Hydroxyglut_hydro"/>
</dbReference>
<keyword evidence="4" id="KW-1185">Reference proteome</keyword>
<evidence type="ECO:0000313" key="4">
    <source>
        <dbReference type="Proteomes" id="UP001595846"/>
    </source>
</evidence>
<dbReference type="PROSITE" id="PS51257">
    <property type="entry name" value="PROKAR_LIPOPROTEIN"/>
    <property type="match status" value="1"/>
</dbReference>